<gene>
    <name evidence="3" type="ORF">NOI20_03435</name>
</gene>
<dbReference type="PROSITE" id="PS00166">
    <property type="entry name" value="ENOYL_COA_HYDRATASE"/>
    <property type="match status" value="1"/>
</dbReference>
<sequence length="263" mass="28377">MAVRIEKDGAVWTVIHSRVKARNAMDPESAQALYEAFRAFEADPEARVAVFWGEGGVFCAGWDLKRVAHFETPGVMASLEYPEDGDVIGPMGPSRLELSKPVIAAIEGPAVAGGMELAIWADMRVMGEGAFMGVYCRRWGVPLIDGGTVRLPRLVGEGRAMDLILTGRKVEAEECLAIGLCEYVVPKGEARQKAEALAQEIARFPQGCMRADRSSARGQAGHSERAAMRREWDGSRGMVAEEGAAGAARFARGKGRHGDFGEI</sequence>
<dbReference type="Proteomes" id="UP001227162">
    <property type="component" value="Unassembled WGS sequence"/>
</dbReference>
<evidence type="ECO:0000256" key="1">
    <source>
        <dbReference type="ARBA" id="ARBA00005254"/>
    </source>
</evidence>
<reference evidence="3" key="1">
    <citation type="submission" date="2022-07" db="EMBL/GenBank/DDBJ databases">
        <authorList>
            <person name="Otstavnykh N."/>
            <person name="Isaeva M."/>
            <person name="Bystritskaya E."/>
        </authorList>
    </citation>
    <scope>NUCLEOTIDE SEQUENCE</scope>
    <source>
        <strain evidence="3">10Alg 79</strain>
    </source>
</reference>
<evidence type="ECO:0000313" key="4">
    <source>
        <dbReference type="Proteomes" id="UP001227162"/>
    </source>
</evidence>
<dbReference type="EMBL" id="JANFFA010000001">
    <property type="protein sequence ID" value="MDQ2093151.1"/>
    <property type="molecule type" value="Genomic_DNA"/>
</dbReference>
<reference evidence="3" key="2">
    <citation type="submission" date="2023-04" db="EMBL/GenBank/DDBJ databases">
        <title>'Rhodoalgimonas zhirmunskyi' gen. nov., isolated from a red alga.</title>
        <authorList>
            <person name="Nedashkovskaya O.I."/>
            <person name="Otstavnykh N.Y."/>
            <person name="Bystritskaya E.P."/>
            <person name="Balabanova L.A."/>
            <person name="Isaeva M.P."/>
        </authorList>
    </citation>
    <scope>NUCLEOTIDE SEQUENCE</scope>
    <source>
        <strain evidence="3">10Alg 79</strain>
    </source>
</reference>
<comment type="similarity">
    <text evidence="1 2">Belongs to the enoyl-CoA hydratase/isomerase family.</text>
</comment>
<dbReference type="Gene3D" id="1.10.287.2460">
    <property type="match status" value="1"/>
</dbReference>
<accession>A0AAJ1U3Q2</accession>
<dbReference type="Gene3D" id="3.90.226.10">
    <property type="entry name" value="2-enoyl-CoA Hydratase, Chain A, domain 1"/>
    <property type="match status" value="1"/>
</dbReference>
<keyword evidence="4" id="KW-1185">Reference proteome</keyword>
<dbReference type="Pfam" id="PF00378">
    <property type="entry name" value="ECH_1"/>
    <property type="match status" value="1"/>
</dbReference>
<proteinExistence type="inferred from homology"/>
<dbReference type="InterPro" id="IPR018376">
    <property type="entry name" value="Enoyl-CoA_hyd/isom_CS"/>
</dbReference>
<comment type="caution">
    <text evidence="3">The sequence shown here is derived from an EMBL/GenBank/DDBJ whole genome shotgun (WGS) entry which is preliminary data.</text>
</comment>
<dbReference type="InterPro" id="IPR029045">
    <property type="entry name" value="ClpP/crotonase-like_dom_sf"/>
</dbReference>
<dbReference type="CDD" id="cd06558">
    <property type="entry name" value="crotonase-like"/>
    <property type="match status" value="1"/>
</dbReference>
<protein>
    <submittedName>
        <fullName evidence="3">Crotonase/enoyl-CoA hydratase family protein</fullName>
    </submittedName>
</protein>
<dbReference type="AlphaFoldDB" id="A0AAJ1U3Q2"/>
<dbReference type="SUPFAM" id="SSF52096">
    <property type="entry name" value="ClpP/crotonase"/>
    <property type="match status" value="1"/>
</dbReference>
<dbReference type="NCBIfam" id="NF006108">
    <property type="entry name" value="PRK08259.1"/>
    <property type="match status" value="1"/>
</dbReference>
<dbReference type="PANTHER" id="PTHR43802">
    <property type="entry name" value="ENOYL-COA HYDRATASE"/>
    <property type="match status" value="1"/>
</dbReference>
<name>A0AAJ1U3Q2_9RHOB</name>
<organism evidence="3 4">
    <name type="scientific">Rhodalgimonas zhirmunskyi</name>
    <dbReference type="NCBI Taxonomy" id="2964767"/>
    <lineage>
        <taxon>Bacteria</taxon>
        <taxon>Pseudomonadati</taxon>
        <taxon>Pseudomonadota</taxon>
        <taxon>Alphaproteobacteria</taxon>
        <taxon>Rhodobacterales</taxon>
        <taxon>Roseobacteraceae</taxon>
        <taxon>Rhodalgimonas</taxon>
    </lineage>
</organism>
<dbReference type="PANTHER" id="PTHR43802:SF1">
    <property type="entry name" value="IP11341P-RELATED"/>
    <property type="match status" value="1"/>
</dbReference>
<dbReference type="RefSeq" id="WP_317624751.1">
    <property type="nucleotide sequence ID" value="NZ_JANFFA010000001.1"/>
</dbReference>
<evidence type="ECO:0000256" key="2">
    <source>
        <dbReference type="RuleBase" id="RU003707"/>
    </source>
</evidence>
<dbReference type="GO" id="GO:0003824">
    <property type="term" value="F:catalytic activity"/>
    <property type="evidence" value="ECO:0007669"/>
    <property type="project" value="InterPro"/>
</dbReference>
<dbReference type="InterPro" id="IPR001753">
    <property type="entry name" value="Enoyl-CoA_hydra/iso"/>
</dbReference>
<evidence type="ECO:0000313" key="3">
    <source>
        <dbReference type="EMBL" id="MDQ2093151.1"/>
    </source>
</evidence>